<evidence type="ECO:0000256" key="7">
    <source>
        <dbReference type="ARBA" id="ARBA00022846"/>
    </source>
</evidence>
<dbReference type="GO" id="GO:0031267">
    <property type="term" value="F:small GTPase binding"/>
    <property type="evidence" value="ECO:0007669"/>
    <property type="project" value="InterPro"/>
</dbReference>
<evidence type="ECO:0000256" key="12">
    <source>
        <dbReference type="ARBA" id="ARBA00031568"/>
    </source>
</evidence>
<name>A0A4U5U5F7_COLLU</name>
<dbReference type="InterPro" id="IPR039308">
    <property type="entry name" value="GAS8"/>
</dbReference>
<dbReference type="STRING" id="240159.A0A4U5U5F7"/>
<evidence type="ECO:0000256" key="2">
    <source>
        <dbReference type="ARBA" id="ARBA00004245"/>
    </source>
</evidence>
<evidence type="ECO:0000256" key="9">
    <source>
        <dbReference type="ARBA" id="ARBA00023069"/>
    </source>
</evidence>
<evidence type="ECO:0000259" key="15">
    <source>
        <dbReference type="Pfam" id="PF13851"/>
    </source>
</evidence>
<evidence type="ECO:0000256" key="1">
    <source>
        <dbReference type="ARBA" id="ARBA00004230"/>
    </source>
</evidence>
<evidence type="ECO:0000256" key="5">
    <source>
        <dbReference type="ARBA" id="ARBA00022490"/>
    </source>
</evidence>
<feature type="coiled-coil region" evidence="13">
    <location>
        <begin position="36"/>
        <end position="105"/>
    </location>
</feature>
<dbReference type="Proteomes" id="UP000298787">
    <property type="component" value="Chromosome 3"/>
</dbReference>
<accession>A0A4U5U5F7</accession>
<keyword evidence="17" id="KW-1185">Reference proteome</keyword>
<keyword evidence="6" id="KW-0493">Microtubule</keyword>
<protein>
    <recommendedName>
        <fullName evidence="4">Dynein regulatory complex subunit 4</fullName>
    </recommendedName>
    <alternativeName>
        <fullName evidence="12">Growth arrest-specific protein 8</fullName>
    </alternativeName>
</protein>
<evidence type="ECO:0000256" key="10">
    <source>
        <dbReference type="ARBA" id="ARBA00023212"/>
    </source>
</evidence>
<evidence type="ECO:0000256" key="11">
    <source>
        <dbReference type="ARBA" id="ARBA00023273"/>
    </source>
</evidence>
<dbReference type="GO" id="GO:0030317">
    <property type="term" value="P:flagellated sperm motility"/>
    <property type="evidence" value="ECO:0007669"/>
    <property type="project" value="TreeGrafter"/>
</dbReference>
<feature type="coiled-coil region" evidence="13">
    <location>
        <begin position="256"/>
        <end position="397"/>
    </location>
</feature>
<gene>
    <name evidence="16" type="ORF">D9C73_002864</name>
</gene>
<dbReference type="PANTHER" id="PTHR31543:SF0">
    <property type="entry name" value="DYNEIN REGULATORY COMPLEX SUBUNIT 4"/>
    <property type="match status" value="1"/>
</dbReference>
<evidence type="ECO:0000256" key="13">
    <source>
        <dbReference type="SAM" id="Coils"/>
    </source>
</evidence>
<feature type="domain" description="Growth arrest-specific protein 8" evidence="15">
    <location>
        <begin position="237"/>
        <end position="425"/>
    </location>
</feature>
<evidence type="ECO:0000256" key="6">
    <source>
        <dbReference type="ARBA" id="ARBA00022701"/>
    </source>
</evidence>
<dbReference type="GO" id="GO:0005874">
    <property type="term" value="C:microtubule"/>
    <property type="evidence" value="ECO:0007669"/>
    <property type="project" value="UniProtKB-KW"/>
</dbReference>
<keyword evidence="5" id="KW-0963">Cytoplasm</keyword>
<keyword evidence="10" id="KW-0206">Cytoskeleton</keyword>
<keyword evidence="7" id="KW-0282">Flagellum</keyword>
<comment type="subcellular location">
    <subcellularLocation>
        <location evidence="1">Cell projection</location>
        <location evidence="1">Cilium</location>
        <location evidence="1">Flagellum</location>
    </subcellularLocation>
    <subcellularLocation>
        <location evidence="2">Cytoplasm</location>
        <location evidence="2">Cytoskeleton</location>
    </subcellularLocation>
</comment>
<dbReference type="InterPro" id="IPR025593">
    <property type="entry name" value="GAS8_dom"/>
</dbReference>
<dbReference type="EMBL" id="CM014080">
    <property type="protein sequence ID" value="TKS68801.1"/>
    <property type="molecule type" value="Genomic_DNA"/>
</dbReference>
<feature type="region of interest" description="Disordered" evidence="14">
    <location>
        <begin position="10"/>
        <end position="30"/>
    </location>
</feature>
<evidence type="ECO:0000256" key="3">
    <source>
        <dbReference type="ARBA" id="ARBA00009859"/>
    </source>
</evidence>
<proteinExistence type="inferred from homology"/>
<evidence type="ECO:0000313" key="16">
    <source>
        <dbReference type="EMBL" id="TKS68801.1"/>
    </source>
</evidence>
<sequence length="437" mass="50903">MWPHCIVSADCPTMPTKNKNKKAGKGKTSAAGVDGLSAVEMSKDQLEEHLVRLREELDKEREERSFFQLERDKIQAFWELSKRSLEEMEAELRSRQREREEAEERHRVEITVYKQKLKRVLSEHHNNTSGLKTDVTTSTSLIQNQHAQSEIGHQKELRGLQVDFREKKLDSEDFIKELKLKHQVELMELANGYERRLREIEVKYHKKMQLLMEAEGRKRRAEINEFEDRSNSRVVALVEDHDRALKGAEEHHSMIQTNLLEEQKLLKEELAEMKKQHARVDKKLSAAQRENNRLNESLQEAQQKLPELRKQLEDDNQAKTAMSRARVKVIEKELSDLTVEHELLLQAFEKVQQERDELLKKQTEVILDVQQKNRLKELLLERKLTALTETLEKKEAQLCAALSASSVDRPVGSSAANKLEEMLESNRVSNNNQCDLA</sequence>
<dbReference type="GO" id="GO:0005794">
    <property type="term" value="C:Golgi apparatus"/>
    <property type="evidence" value="ECO:0007669"/>
    <property type="project" value="TreeGrafter"/>
</dbReference>
<dbReference type="PANTHER" id="PTHR31543">
    <property type="entry name" value="DYNEIN REGULATORY COMPLEX SUBUNIT 4"/>
    <property type="match status" value="1"/>
</dbReference>
<organism evidence="16 17">
    <name type="scientific">Collichthys lucidus</name>
    <name type="common">Big head croaker</name>
    <name type="synonym">Sciaena lucida</name>
    <dbReference type="NCBI Taxonomy" id="240159"/>
    <lineage>
        <taxon>Eukaryota</taxon>
        <taxon>Metazoa</taxon>
        <taxon>Chordata</taxon>
        <taxon>Craniata</taxon>
        <taxon>Vertebrata</taxon>
        <taxon>Euteleostomi</taxon>
        <taxon>Actinopterygii</taxon>
        <taxon>Neopterygii</taxon>
        <taxon>Teleostei</taxon>
        <taxon>Neoteleostei</taxon>
        <taxon>Acanthomorphata</taxon>
        <taxon>Eupercaria</taxon>
        <taxon>Sciaenidae</taxon>
        <taxon>Collichthys</taxon>
    </lineage>
</organism>
<keyword evidence="8 13" id="KW-0175">Coiled coil</keyword>
<dbReference type="AlphaFoldDB" id="A0A4U5U5F7"/>
<evidence type="ECO:0000313" key="17">
    <source>
        <dbReference type="Proteomes" id="UP000298787"/>
    </source>
</evidence>
<evidence type="ECO:0000256" key="4">
    <source>
        <dbReference type="ARBA" id="ARBA00021301"/>
    </source>
</evidence>
<dbReference type="GO" id="GO:0008017">
    <property type="term" value="F:microtubule binding"/>
    <property type="evidence" value="ECO:0007669"/>
    <property type="project" value="InterPro"/>
</dbReference>
<comment type="similarity">
    <text evidence="3">Belongs to the DRC4 family.</text>
</comment>
<evidence type="ECO:0000256" key="8">
    <source>
        <dbReference type="ARBA" id="ARBA00023054"/>
    </source>
</evidence>
<reference evidence="16 17" key="1">
    <citation type="submission" date="2019-01" db="EMBL/GenBank/DDBJ databases">
        <title>Genome Assembly of Collichthys lucidus.</title>
        <authorList>
            <person name="Cai M."/>
            <person name="Xiao S."/>
        </authorList>
    </citation>
    <scope>NUCLEOTIDE SEQUENCE [LARGE SCALE GENOMIC DNA]</scope>
    <source>
        <strain evidence="16">JT15FE1705JMU</strain>
        <tissue evidence="16">Muscle</tissue>
    </source>
</reference>
<keyword evidence="9" id="KW-0969">Cilium</keyword>
<keyword evidence="11" id="KW-0966">Cell projection</keyword>
<dbReference type="Pfam" id="PF13851">
    <property type="entry name" value="GAS"/>
    <property type="match status" value="1"/>
</dbReference>
<evidence type="ECO:0000256" key="14">
    <source>
        <dbReference type="SAM" id="MobiDB-lite"/>
    </source>
</evidence>
<dbReference type="GO" id="GO:0031514">
    <property type="term" value="C:motile cilium"/>
    <property type="evidence" value="ECO:0007669"/>
    <property type="project" value="UniProtKB-SubCell"/>
</dbReference>